<keyword evidence="3" id="KW-1185">Reference proteome</keyword>
<evidence type="ECO:0000313" key="2">
    <source>
        <dbReference type="EMBL" id="MDQ7911425.1"/>
    </source>
</evidence>
<feature type="region of interest" description="Disordered" evidence="1">
    <location>
        <begin position="1"/>
        <end position="22"/>
    </location>
</feature>
<dbReference type="RefSeq" id="WP_308718623.1">
    <property type="nucleotide sequence ID" value="NZ_JAVHUY010000084.1"/>
</dbReference>
<accession>A0ABU0ZWV8</accession>
<reference evidence="2 3" key="1">
    <citation type="submission" date="2023-08" db="EMBL/GenBank/DDBJ databases">
        <title>Phytohabitans sansha sp. nov., isolated from marine sediment.</title>
        <authorList>
            <person name="Zhao Y."/>
            <person name="Yi K."/>
        </authorList>
    </citation>
    <scope>NUCLEOTIDE SEQUENCE [LARGE SCALE GENOMIC DNA]</scope>
    <source>
        <strain evidence="2 3">ZYX-F-186</strain>
    </source>
</reference>
<evidence type="ECO:0000313" key="3">
    <source>
        <dbReference type="Proteomes" id="UP001230908"/>
    </source>
</evidence>
<dbReference type="EMBL" id="JAVHUY010000084">
    <property type="protein sequence ID" value="MDQ7911425.1"/>
    <property type="molecule type" value="Genomic_DNA"/>
</dbReference>
<comment type="caution">
    <text evidence="2">The sequence shown here is derived from an EMBL/GenBank/DDBJ whole genome shotgun (WGS) entry which is preliminary data.</text>
</comment>
<sequence>MRRPRPRGGAGSPKSAKRAAARPSDLIIGVQAGLAAALAWLLAQRVLGTAEPTFAPGSAVTVIAASIGNQARRTSPLMAHVGALDRGAPVADHANTPACSVAPVIPPTGAASTSSFARPATSSPSS</sequence>
<dbReference type="Proteomes" id="UP001230908">
    <property type="component" value="Unassembled WGS sequence"/>
</dbReference>
<gene>
    <name evidence="2" type="ORF">RB614_43755</name>
</gene>
<evidence type="ECO:0000256" key="1">
    <source>
        <dbReference type="SAM" id="MobiDB-lite"/>
    </source>
</evidence>
<organism evidence="2 3">
    <name type="scientific">Phytohabitans maris</name>
    <dbReference type="NCBI Taxonomy" id="3071409"/>
    <lineage>
        <taxon>Bacteria</taxon>
        <taxon>Bacillati</taxon>
        <taxon>Actinomycetota</taxon>
        <taxon>Actinomycetes</taxon>
        <taxon>Micromonosporales</taxon>
        <taxon>Micromonosporaceae</taxon>
    </lineage>
</organism>
<proteinExistence type="predicted"/>
<name>A0ABU0ZWV8_9ACTN</name>
<protein>
    <submittedName>
        <fullName evidence="2">Uncharacterized protein</fullName>
    </submittedName>
</protein>